<gene>
    <name evidence="1" type="ORF">ACFFIA_32425</name>
</gene>
<comment type="caution">
    <text evidence="1">The sequence shown here is derived from an EMBL/GenBank/DDBJ whole genome shotgun (WGS) entry which is preliminary data.</text>
</comment>
<dbReference type="Proteomes" id="UP001589867">
    <property type="component" value="Unassembled WGS sequence"/>
</dbReference>
<sequence>MTTSNVERSRHALPAPTVMDNLELESQVKNNYVDCITLSARSPRRPLPLPAQR</sequence>
<evidence type="ECO:0000313" key="1">
    <source>
        <dbReference type="EMBL" id="MFC0532362.1"/>
    </source>
</evidence>
<organism evidence="1 2">
    <name type="scientific">Phytohabitans kaempferiae</name>
    <dbReference type="NCBI Taxonomy" id="1620943"/>
    <lineage>
        <taxon>Bacteria</taxon>
        <taxon>Bacillati</taxon>
        <taxon>Actinomycetota</taxon>
        <taxon>Actinomycetes</taxon>
        <taxon>Micromonosporales</taxon>
        <taxon>Micromonosporaceae</taxon>
    </lineage>
</organism>
<evidence type="ECO:0000313" key="2">
    <source>
        <dbReference type="Proteomes" id="UP001589867"/>
    </source>
</evidence>
<name>A0ABV6MC95_9ACTN</name>
<dbReference type="EMBL" id="JBHLUH010000070">
    <property type="protein sequence ID" value="MFC0532362.1"/>
    <property type="molecule type" value="Genomic_DNA"/>
</dbReference>
<accession>A0ABV6MC95</accession>
<proteinExistence type="predicted"/>
<keyword evidence="2" id="KW-1185">Reference proteome</keyword>
<dbReference type="RefSeq" id="WP_377258275.1">
    <property type="nucleotide sequence ID" value="NZ_JBHLUH010000070.1"/>
</dbReference>
<reference evidence="1 2" key="1">
    <citation type="submission" date="2024-09" db="EMBL/GenBank/DDBJ databases">
        <authorList>
            <person name="Sun Q."/>
            <person name="Mori K."/>
        </authorList>
    </citation>
    <scope>NUCLEOTIDE SEQUENCE [LARGE SCALE GENOMIC DNA]</scope>
    <source>
        <strain evidence="1 2">TBRC 3947</strain>
    </source>
</reference>
<protein>
    <submittedName>
        <fullName evidence="1">Uncharacterized protein</fullName>
    </submittedName>
</protein>